<keyword evidence="5 7" id="KW-0456">Lyase</keyword>
<keyword evidence="9" id="KW-1185">Reference proteome</keyword>
<evidence type="ECO:0000256" key="5">
    <source>
        <dbReference type="ARBA" id="ARBA00023239"/>
    </source>
</evidence>
<comment type="similarity">
    <text evidence="7">Belongs to the transglycosylase MltG family.</text>
</comment>
<gene>
    <name evidence="7" type="primary">mltG</name>
    <name evidence="8" type="ordered locus">WS1063</name>
</gene>
<dbReference type="InterPro" id="IPR003770">
    <property type="entry name" value="MLTG-like"/>
</dbReference>
<dbReference type="KEGG" id="wsu:WS1063"/>
<keyword evidence="3 7" id="KW-1133">Transmembrane helix</keyword>
<sequence>MKRTRIIALYTFLELILIFFMALSYHLAQPMLSSNVIFLPKGGVNEIITHLSRNHFQVTRVDGWVIRAMGYPQSGWIDIHANLLSRGDFLYRLTKAKAAMKEATLIPGETLHFFILDLAQNFSLSPLKLKEAYHRYAPHPEGVILADTYKIPLGISEEHLMYYLVNHSLREHQKLSKKILGVYDEVQWFKYITIASIIQKEAANIEEMPLVSAVIRNRLKKRMRLQMDGTLNYGEFSRTKVTPEMIRQDSSPYNTYKIEGIPPYPVGSVGFDAIKAAIFPADVDYLYFVRNKKGTHTFTNNYETHLKNIK</sequence>
<dbReference type="HOGENOM" id="CLU_025574_2_2_7"/>
<keyword evidence="7" id="KW-0997">Cell inner membrane</keyword>
<evidence type="ECO:0000256" key="3">
    <source>
        <dbReference type="ARBA" id="ARBA00022989"/>
    </source>
</evidence>
<dbReference type="Proteomes" id="UP000000422">
    <property type="component" value="Chromosome"/>
</dbReference>
<dbReference type="STRING" id="273121.WS1063"/>
<dbReference type="NCBIfam" id="TIGR00247">
    <property type="entry name" value="endolytic transglycosylase MltG"/>
    <property type="match status" value="1"/>
</dbReference>
<dbReference type="HAMAP" id="MF_02065">
    <property type="entry name" value="MltG"/>
    <property type="match status" value="1"/>
</dbReference>
<dbReference type="PANTHER" id="PTHR30518:SF2">
    <property type="entry name" value="ENDOLYTIC MUREIN TRANSGLYCOSYLASE"/>
    <property type="match status" value="1"/>
</dbReference>
<organism evidence="9">
    <name type="scientific">Wolinella succinogenes (strain ATCC 29543 / DSM 1740 / CCUG 13145 / JCM 31913 / LMG 7466 / NCTC 11488 / FDC 602W)</name>
    <name type="common">Vibrio succinogenes</name>
    <dbReference type="NCBI Taxonomy" id="273121"/>
    <lineage>
        <taxon>Bacteria</taxon>
        <taxon>Pseudomonadati</taxon>
        <taxon>Campylobacterota</taxon>
        <taxon>Epsilonproteobacteria</taxon>
        <taxon>Campylobacterales</taxon>
        <taxon>Helicobacteraceae</taxon>
        <taxon>Wolinella</taxon>
    </lineage>
</organism>
<evidence type="ECO:0000256" key="1">
    <source>
        <dbReference type="ARBA" id="ARBA00022475"/>
    </source>
</evidence>
<evidence type="ECO:0000256" key="7">
    <source>
        <dbReference type="HAMAP-Rule" id="MF_02065"/>
    </source>
</evidence>
<comment type="subcellular location">
    <subcellularLocation>
        <location evidence="7">Cell inner membrane</location>
        <topology evidence="7">Single-pass membrane protein</topology>
    </subcellularLocation>
</comment>
<comment type="function">
    <text evidence="7">Functions as a peptidoglycan terminase that cleaves nascent peptidoglycan strands endolytically to terminate their elongation.</text>
</comment>
<name>Q7MRT0_WOLSU</name>
<dbReference type="eggNOG" id="COG1559">
    <property type="taxonomic scope" value="Bacteria"/>
</dbReference>
<evidence type="ECO:0000313" key="9">
    <source>
        <dbReference type="Proteomes" id="UP000000422"/>
    </source>
</evidence>
<evidence type="ECO:0000313" key="8">
    <source>
        <dbReference type="EMBL" id="CAE10161.1"/>
    </source>
</evidence>
<feature type="transmembrane region" description="Helical" evidence="7">
    <location>
        <begin position="7"/>
        <end position="28"/>
    </location>
</feature>
<dbReference type="EMBL" id="BX571659">
    <property type="protein sequence ID" value="CAE10161.1"/>
    <property type="molecule type" value="Genomic_DNA"/>
</dbReference>
<keyword evidence="1 7" id="KW-1003">Cell membrane</keyword>
<dbReference type="GO" id="GO:0009252">
    <property type="term" value="P:peptidoglycan biosynthetic process"/>
    <property type="evidence" value="ECO:0007669"/>
    <property type="project" value="UniProtKB-UniRule"/>
</dbReference>
<evidence type="ECO:0000256" key="6">
    <source>
        <dbReference type="ARBA" id="ARBA00023316"/>
    </source>
</evidence>
<keyword evidence="2 7" id="KW-0812">Transmembrane</keyword>
<dbReference type="GO" id="GO:0071555">
    <property type="term" value="P:cell wall organization"/>
    <property type="evidence" value="ECO:0007669"/>
    <property type="project" value="UniProtKB-KW"/>
</dbReference>
<proteinExistence type="inferred from homology"/>
<dbReference type="EC" id="4.2.2.29" evidence="7"/>
<dbReference type="GO" id="GO:0008932">
    <property type="term" value="F:lytic endotransglycosylase activity"/>
    <property type="evidence" value="ECO:0007669"/>
    <property type="project" value="UniProtKB-UniRule"/>
</dbReference>
<accession>Q7MRT0</accession>
<dbReference type="Gene3D" id="3.30.160.60">
    <property type="entry name" value="Classic Zinc Finger"/>
    <property type="match status" value="1"/>
</dbReference>
<dbReference type="Pfam" id="PF02618">
    <property type="entry name" value="YceG"/>
    <property type="match status" value="1"/>
</dbReference>
<dbReference type="AlphaFoldDB" id="Q7MRT0"/>
<comment type="catalytic activity">
    <reaction evidence="7">
        <text>a peptidoglycan chain = a peptidoglycan chain with N-acetyl-1,6-anhydromuramyl-[peptide] at the reducing end + a peptidoglycan chain with N-acetylglucosamine at the non-reducing end.</text>
        <dbReference type="EC" id="4.2.2.29"/>
    </reaction>
</comment>
<protein>
    <recommendedName>
        <fullName evidence="7">Endolytic murein transglycosylase</fullName>
        <ecNumber evidence="7">4.2.2.29</ecNumber>
    </recommendedName>
    <alternativeName>
        <fullName evidence="7">Peptidoglycan lytic transglycosylase</fullName>
    </alternativeName>
    <alternativeName>
        <fullName evidence="7">Peptidoglycan polymerization terminase</fullName>
    </alternativeName>
</protein>
<dbReference type="GO" id="GO:0005886">
    <property type="term" value="C:plasma membrane"/>
    <property type="evidence" value="ECO:0007669"/>
    <property type="project" value="UniProtKB-SubCell"/>
</dbReference>
<feature type="site" description="Important for catalytic activity" evidence="7">
    <location>
        <position position="201"/>
    </location>
</feature>
<evidence type="ECO:0000256" key="2">
    <source>
        <dbReference type="ARBA" id="ARBA00022692"/>
    </source>
</evidence>
<keyword evidence="4 7" id="KW-0472">Membrane</keyword>
<dbReference type="PANTHER" id="PTHR30518">
    <property type="entry name" value="ENDOLYTIC MUREIN TRANSGLYCOSYLASE"/>
    <property type="match status" value="1"/>
</dbReference>
<reference evidence="8 9" key="1">
    <citation type="journal article" date="2003" name="Proc. Natl. Acad. Sci. U.S.A.">
        <title>Complete genome sequence and analysis of Wolinella succinogenes.</title>
        <authorList>
            <person name="Baar C."/>
            <person name="Eppinger M."/>
            <person name="Raddatz G."/>
            <person name="Simon JM."/>
            <person name="Lanz C."/>
            <person name="Klimmek O."/>
            <person name="Nandakumar R."/>
            <person name="Gross R."/>
            <person name="Rosinus A."/>
            <person name="Keller H."/>
            <person name="Jagtap P."/>
            <person name="Linke B."/>
            <person name="Meyer F."/>
            <person name="Lederer H."/>
            <person name="Schuster S.C."/>
        </authorList>
    </citation>
    <scope>NUCLEOTIDE SEQUENCE [LARGE SCALE GENOMIC DNA]</scope>
    <source>
        <strain evidence="9">ATCC 29543 / DSM 1740 / CCUG 13145 / JCM 31913 / LMG 7466 / NCTC 11488 / FDC 602W</strain>
    </source>
</reference>
<evidence type="ECO:0000256" key="4">
    <source>
        <dbReference type="ARBA" id="ARBA00023136"/>
    </source>
</evidence>
<keyword evidence="6 7" id="KW-0961">Cell wall biogenesis/degradation</keyword>